<dbReference type="Proteomes" id="UP000769766">
    <property type="component" value="Unassembled WGS sequence"/>
</dbReference>
<accession>A0A932CQE6</accession>
<organism evidence="1 2">
    <name type="scientific">Tectimicrobiota bacterium</name>
    <dbReference type="NCBI Taxonomy" id="2528274"/>
    <lineage>
        <taxon>Bacteria</taxon>
        <taxon>Pseudomonadati</taxon>
        <taxon>Nitrospinota/Tectimicrobiota group</taxon>
        <taxon>Candidatus Tectimicrobiota</taxon>
    </lineage>
</organism>
<protein>
    <submittedName>
        <fullName evidence="1">Uncharacterized protein</fullName>
    </submittedName>
</protein>
<name>A0A932CQE6_UNCTE</name>
<dbReference type="AlphaFoldDB" id="A0A932CQE6"/>
<comment type="caution">
    <text evidence="1">The sequence shown here is derived from an EMBL/GenBank/DDBJ whole genome shotgun (WGS) entry which is preliminary data.</text>
</comment>
<sequence length="294" mass="34165">MLNRFDWLRRSRTGAELLATLHYLESHPGLPPDGEGLGPPPSALNSPCLRCWIYPRATTKPNARYCPTCRAILDEAWQVGELSRHAVVVWGSVNQLPRQLRTGSGPRDSQVLGTYVHDENHFLLMLYHLGIKSWLQELAIYHGADLKGLIQFFPTTGSREIGMGDLLCWMIHQEARFPKDRLRVRFFSASHQIFSARFYEREGVLTFEVTEFLNMLEMASVFRSVLGPEEQEILRKLLHMGDTNEAQFYWGRFLGSLGQEGRDMLNAWKVRQWSKPRINLFYELIEYVEFYQLR</sequence>
<reference evidence="1" key="1">
    <citation type="submission" date="2020-07" db="EMBL/GenBank/DDBJ databases">
        <title>Huge and variable diversity of episymbiotic CPR bacteria and DPANN archaea in groundwater ecosystems.</title>
        <authorList>
            <person name="He C.Y."/>
            <person name="Keren R."/>
            <person name="Whittaker M."/>
            <person name="Farag I.F."/>
            <person name="Doudna J."/>
            <person name="Cate J.H.D."/>
            <person name="Banfield J.F."/>
        </authorList>
    </citation>
    <scope>NUCLEOTIDE SEQUENCE</scope>
    <source>
        <strain evidence="1">NC_groundwater_672_Ag_B-0.1um_62_36</strain>
    </source>
</reference>
<gene>
    <name evidence="1" type="ORF">HYY20_10760</name>
</gene>
<evidence type="ECO:0000313" key="2">
    <source>
        <dbReference type="Proteomes" id="UP000769766"/>
    </source>
</evidence>
<evidence type="ECO:0000313" key="1">
    <source>
        <dbReference type="EMBL" id="MBI2877351.1"/>
    </source>
</evidence>
<proteinExistence type="predicted"/>
<dbReference type="EMBL" id="JACPRF010000330">
    <property type="protein sequence ID" value="MBI2877351.1"/>
    <property type="molecule type" value="Genomic_DNA"/>
</dbReference>